<evidence type="ECO:0000313" key="1">
    <source>
        <dbReference type="EMBL" id="MBT1072953.1"/>
    </source>
</evidence>
<reference evidence="1 2" key="1">
    <citation type="submission" date="2021-05" db="EMBL/GenBank/DDBJ databases">
        <title>The draft genome of Geobacter chapellei DSM 13688.</title>
        <authorList>
            <person name="Xu Z."/>
            <person name="Masuda Y."/>
            <person name="Itoh H."/>
            <person name="Senoo K."/>
        </authorList>
    </citation>
    <scope>NUCLEOTIDE SEQUENCE [LARGE SCALE GENOMIC DNA]</scope>
    <source>
        <strain evidence="1 2">DSM 13688</strain>
    </source>
</reference>
<dbReference type="EMBL" id="JAHDYS010000014">
    <property type="protein sequence ID" value="MBT1072953.1"/>
    <property type="molecule type" value="Genomic_DNA"/>
</dbReference>
<proteinExistence type="predicted"/>
<gene>
    <name evidence="1" type="ORF">KJB30_14250</name>
</gene>
<name>A0ABS5UBE2_9BACT</name>
<accession>A0ABS5UBE2</accession>
<dbReference type="Proteomes" id="UP000784128">
    <property type="component" value="Unassembled WGS sequence"/>
</dbReference>
<evidence type="ECO:0000313" key="2">
    <source>
        <dbReference type="Proteomes" id="UP000784128"/>
    </source>
</evidence>
<protein>
    <submittedName>
        <fullName evidence="1">Uncharacterized protein</fullName>
    </submittedName>
</protein>
<sequence length="155" mass="17977">MNELKDITDQLESVSFEDSTKELLAAENALVIVGNVQKLKNSEDYIIVSPLNDCKRKFQFKIQDLERIEKIENQVFRVYIKVDSSCIEMTNARTTKSNAGTRRKKRFDFENMKFLSYRSDVSPCYLICDSRCDINCDSCYTDCYCTCICDCNYVA</sequence>
<keyword evidence="2" id="KW-1185">Reference proteome</keyword>
<organism evidence="1 2">
    <name type="scientific">Pelotalea chapellei</name>
    <dbReference type="NCBI Taxonomy" id="44671"/>
    <lineage>
        <taxon>Bacteria</taxon>
        <taxon>Pseudomonadati</taxon>
        <taxon>Thermodesulfobacteriota</taxon>
        <taxon>Desulfuromonadia</taxon>
        <taxon>Geobacterales</taxon>
        <taxon>Geobacteraceae</taxon>
        <taxon>Pelotalea</taxon>
    </lineage>
</organism>
<comment type="caution">
    <text evidence="1">The sequence shown here is derived from an EMBL/GenBank/DDBJ whole genome shotgun (WGS) entry which is preliminary data.</text>
</comment>
<dbReference type="RefSeq" id="WP_214300481.1">
    <property type="nucleotide sequence ID" value="NZ_JAHDYS010000014.1"/>
</dbReference>